<reference evidence="2" key="1">
    <citation type="journal article" date="2012" name="Science">
        <title>The Paleozoic origin of enzymatic lignin decomposition reconstructed from 31 fungal genomes.</title>
        <authorList>
            <person name="Floudas D."/>
            <person name="Binder M."/>
            <person name="Riley R."/>
            <person name="Barry K."/>
            <person name="Blanchette R.A."/>
            <person name="Henrissat B."/>
            <person name="Martinez A.T."/>
            <person name="Otillar R."/>
            <person name="Spatafora J.W."/>
            <person name="Yadav J.S."/>
            <person name="Aerts A."/>
            <person name="Benoit I."/>
            <person name="Boyd A."/>
            <person name="Carlson A."/>
            <person name="Copeland A."/>
            <person name="Coutinho P.M."/>
            <person name="de Vries R.P."/>
            <person name="Ferreira P."/>
            <person name="Findley K."/>
            <person name="Foster B."/>
            <person name="Gaskell J."/>
            <person name="Glotzer D."/>
            <person name="Gorecki P."/>
            <person name="Heitman J."/>
            <person name="Hesse C."/>
            <person name="Hori C."/>
            <person name="Igarashi K."/>
            <person name="Jurgens J.A."/>
            <person name="Kallen N."/>
            <person name="Kersten P."/>
            <person name="Kohler A."/>
            <person name="Kuees U."/>
            <person name="Kumar T.K.A."/>
            <person name="Kuo A."/>
            <person name="LaButti K."/>
            <person name="Larrondo L.F."/>
            <person name="Lindquist E."/>
            <person name="Ling A."/>
            <person name="Lombard V."/>
            <person name="Lucas S."/>
            <person name="Lundell T."/>
            <person name="Martin R."/>
            <person name="McLaughlin D.J."/>
            <person name="Morgenstern I."/>
            <person name="Morin E."/>
            <person name="Murat C."/>
            <person name="Nagy L.G."/>
            <person name="Nolan M."/>
            <person name="Ohm R.A."/>
            <person name="Patyshakuliyeva A."/>
            <person name="Rokas A."/>
            <person name="Ruiz-Duenas F.J."/>
            <person name="Sabat G."/>
            <person name="Salamov A."/>
            <person name="Samejima M."/>
            <person name="Schmutz J."/>
            <person name="Slot J.C."/>
            <person name="St John F."/>
            <person name="Stenlid J."/>
            <person name="Sun H."/>
            <person name="Sun S."/>
            <person name="Syed K."/>
            <person name="Tsang A."/>
            <person name="Wiebenga A."/>
            <person name="Young D."/>
            <person name="Pisabarro A."/>
            <person name="Eastwood D.C."/>
            <person name="Martin F."/>
            <person name="Cullen D."/>
            <person name="Grigoriev I.V."/>
            <person name="Hibbett D.S."/>
        </authorList>
    </citation>
    <scope>NUCLEOTIDE SEQUENCE [LARGE SCALE GENOMIC DNA]</scope>
    <source>
        <strain evidence="2">TFB10046</strain>
    </source>
</reference>
<dbReference type="EMBL" id="JH688471">
    <property type="protein sequence ID" value="EJD33048.1"/>
    <property type="molecule type" value="Genomic_DNA"/>
</dbReference>
<protein>
    <submittedName>
        <fullName evidence="1">Uncharacterized protein</fullName>
    </submittedName>
</protein>
<dbReference type="KEGG" id="adl:AURDEDRAFT_177864"/>
<evidence type="ECO:0000313" key="2">
    <source>
        <dbReference type="Proteomes" id="UP000006514"/>
    </source>
</evidence>
<organism evidence="1 2">
    <name type="scientific">Auricularia subglabra (strain TFB-10046 / SS5)</name>
    <name type="common">White-rot fungus</name>
    <name type="synonym">Auricularia delicata (strain TFB10046)</name>
    <dbReference type="NCBI Taxonomy" id="717982"/>
    <lineage>
        <taxon>Eukaryota</taxon>
        <taxon>Fungi</taxon>
        <taxon>Dikarya</taxon>
        <taxon>Basidiomycota</taxon>
        <taxon>Agaricomycotina</taxon>
        <taxon>Agaricomycetes</taxon>
        <taxon>Auriculariales</taxon>
        <taxon>Auriculariaceae</taxon>
        <taxon>Auricularia</taxon>
    </lineage>
</organism>
<dbReference type="Proteomes" id="UP000006514">
    <property type="component" value="Unassembled WGS sequence"/>
</dbReference>
<proteinExistence type="predicted"/>
<sequence length="78" mass="8703">MIVFYVKRDGDGYNSAVHAATDKFVEGEYLVLAAQANKARTHYANVRTAWQADRAVELLVDDIKRTGGYPKVVIYGQP</sequence>
<evidence type="ECO:0000313" key="1">
    <source>
        <dbReference type="EMBL" id="EJD33048.1"/>
    </source>
</evidence>
<gene>
    <name evidence="1" type="ORF">AURDEDRAFT_177864</name>
</gene>
<dbReference type="InParanoid" id="J0WL70"/>
<name>J0WL70_AURST</name>
<accession>J0WL70</accession>
<dbReference type="AlphaFoldDB" id="J0WL70"/>
<keyword evidence="2" id="KW-1185">Reference proteome</keyword>